<gene>
    <name evidence="1" type="ORF">QCA50_001970</name>
</gene>
<evidence type="ECO:0000313" key="1">
    <source>
        <dbReference type="EMBL" id="KAK7694782.1"/>
    </source>
</evidence>
<accession>A0AAW0GWZ7</accession>
<keyword evidence="2" id="KW-1185">Reference proteome</keyword>
<dbReference type="AlphaFoldDB" id="A0AAW0GWZ7"/>
<reference evidence="1 2" key="1">
    <citation type="submission" date="2022-09" db="EMBL/GenBank/DDBJ databases">
        <authorList>
            <person name="Palmer J.M."/>
        </authorList>
    </citation>
    <scope>NUCLEOTIDE SEQUENCE [LARGE SCALE GENOMIC DNA]</scope>
    <source>
        <strain evidence="1 2">DSM 7382</strain>
    </source>
</reference>
<evidence type="ECO:0008006" key="3">
    <source>
        <dbReference type="Google" id="ProtNLM"/>
    </source>
</evidence>
<organism evidence="1 2">
    <name type="scientific">Cerrena zonata</name>
    <dbReference type="NCBI Taxonomy" id="2478898"/>
    <lineage>
        <taxon>Eukaryota</taxon>
        <taxon>Fungi</taxon>
        <taxon>Dikarya</taxon>
        <taxon>Basidiomycota</taxon>
        <taxon>Agaricomycotina</taxon>
        <taxon>Agaricomycetes</taxon>
        <taxon>Polyporales</taxon>
        <taxon>Cerrenaceae</taxon>
        <taxon>Cerrena</taxon>
    </lineage>
</organism>
<protein>
    <recommendedName>
        <fullName evidence="3">DUF1618 domain-containing protein</fullName>
    </recommendedName>
</protein>
<evidence type="ECO:0000313" key="2">
    <source>
        <dbReference type="Proteomes" id="UP001385951"/>
    </source>
</evidence>
<proteinExistence type="predicted"/>
<comment type="caution">
    <text evidence="1">The sequence shown here is derived from an EMBL/GenBank/DDBJ whole genome shotgun (WGS) entry which is preliminary data.</text>
</comment>
<name>A0AAW0GWZ7_9APHY</name>
<sequence length="263" mass="29801">MFLTQQHIAIAKIENGDVSLVVVNIQSSPHDITSLNDVEPECEFLFPDLSPGYRVADVMFRSDPGPEWTPNPKLQVPFHISRKERLFIITVSVQSLGLGHVQTYAVFVPTSTLLRAMDSFAGAIEWTNGVLPVLDFRAPAPSFSDVWVCYVHGMSFASFLRGNRVNHRLFVLDFNQLAIRKAELEGRSKDTWQLLTNPTIIAHNAYSIFAETVETALPLRFRAHEVKWDPDFDPLTVMISEDAIILVERTTPSSLRRYRILTF</sequence>
<dbReference type="Proteomes" id="UP001385951">
    <property type="component" value="Unassembled WGS sequence"/>
</dbReference>
<dbReference type="EMBL" id="JASBNA010000002">
    <property type="protein sequence ID" value="KAK7694782.1"/>
    <property type="molecule type" value="Genomic_DNA"/>
</dbReference>